<dbReference type="CDD" id="cd24008">
    <property type="entry name" value="ASKHA_NBD_GLK"/>
    <property type="match status" value="1"/>
</dbReference>
<dbReference type="Pfam" id="PF02685">
    <property type="entry name" value="Glucokinase"/>
    <property type="match status" value="1"/>
</dbReference>
<keyword evidence="3" id="KW-0067">ATP-binding</keyword>
<keyword evidence="1 3" id="KW-0808">Transferase</keyword>
<gene>
    <name evidence="3 5" type="primary">glk</name>
    <name evidence="5" type="ORF">NX786_17595</name>
</gene>
<keyword evidence="2 3" id="KW-0418">Kinase</keyword>
<keyword evidence="3" id="KW-0324">Glycolysis</keyword>
<comment type="caution">
    <text evidence="5">The sequence shown here is derived from an EMBL/GenBank/DDBJ whole genome shotgun (WGS) entry which is preliminary data.</text>
</comment>
<dbReference type="EC" id="2.7.1.2" evidence="3"/>
<dbReference type="PANTHER" id="PTHR47690">
    <property type="entry name" value="GLUCOKINASE"/>
    <property type="match status" value="1"/>
</dbReference>
<dbReference type="InterPro" id="IPR003836">
    <property type="entry name" value="Glucokinase"/>
</dbReference>
<feature type="binding site" evidence="3">
    <location>
        <begin position="33"/>
        <end position="38"/>
    </location>
    <ligand>
        <name>ATP</name>
        <dbReference type="ChEBI" id="CHEBI:30616"/>
    </ligand>
</feature>
<proteinExistence type="inferred from homology"/>
<dbReference type="InterPro" id="IPR050201">
    <property type="entry name" value="Bacterial_glucokinase"/>
</dbReference>
<dbReference type="SUPFAM" id="SSF53067">
    <property type="entry name" value="Actin-like ATPase domain"/>
    <property type="match status" value="1"/>
</dbReference>
<dbReference type="EMBL" id="JANUHC010000006">
    <property type="protein sequence ID" value="MCS0631150.1"/>
    <property type="molecule type" value="Genomic_DNA"/>
</dbReference>
<evidence type="ECO:0000256" key="2">
    <source>
        <dbReference type="ARBA" id="ARBA00022777"/>
    </source>
</evidence>
<dbReference type="InterPro" id="IPR043129">
    <property type="entry name" value="ATPase_NBD"/>
</dbReference>
<dbReference type="RefSeq" id="WP_259450232.1">
    <property type="nucleotide sequence ID" value="NZ_CP119520.1"/>
</dbReference>
<sequence length="353" mass="36513">MMSSASLGFACWPPEVSSCSAPGPTPGFPRLLGDIGGTNARFALVDGPGEAPRHVRSLRVADHAGPVAAVEAYLAALGQDKIAHAPPRAAALALATPIDGDQVTMTNSRWRFSRSAVRAELGLDVLLLLNDFEALALSLPGLGSGQIRTDEARAPRGNVMAVVGPGTGLGVAGVLHTPAGWVAVPGEGGHATLAPMDERESALLACVRHYVPHVSAERLLSGIGLPVLYRAVAQVDGLYADVLQADDIVARAIADADPLCTATLDSFCSLLGNFAGNVALTLGARAGVFVGGGIVPRLGEGFFASRFRARFEAKGRFQAYLEQIPTYVITDTLAALGGAAYALERANQMGKTV</sequence>
<organism evidence="5 6">
    <name type="scientific">Telluria mixta</name>
    <dbReference type="NCBI Taxonomy" id="34071"/>
    <lineage>
        <taxon>Bacteria</taxon>
        <taxon>Pseudomonadati</taxon>
        <taxon>Pseudomonadota</taxon>
        <taxon>Betaproteobacteria</taxon>
        <taxon>Burkholderiales</taxon>
        <taxon>Oxalobacteraceae</taxon>
        <taxon>Telluria group</taxon>
        <taxon>Telluria</taxon>
    </lineage>
</organism>
<keyword evidence="3" id="KW-0547">Nucleotide-binding</keyword>
<evidence type="ECO:0000313" key="6">
    <source>
        <dbReference type="Proteomes" id="UP001165263"/>
    </source>
</evidence>
<evidence type="ECO:0000256" key="3">
    <source>
        <dbReference type="HAMAP-Rule" id="MF_00524"/>
    </source>
</evidence>
<accession>A0ABT2C186</accession>
<name>A0ABT2C186_9BURK</name>
<comment type="similarity">
    <text evidence="3 4">Belongs to the bacterial glucokinase family.</text>
</comment>
<comment type="catalytic activity">
    <reaction evidence="3">
        <text>D-glucose + ATP = D-glucose 6-phosphate + ADP + H(+)</text>
        <dbReference type="Rhea" id="RHEA:17825"/>
        <dbReference type="ChEBI" id="CHEBI:4167"/>
        <dbReference type="ChEBI" id="CHEBI:15378"/>
        <dbReference type="ChEBI" id="CHEBI:30616"/>
        <dbReference type="ChEBI" id="CHEBI:61548"/>
        <dbReference type="ChEBI" id="CHEBI:456216"/>
        <dbReference type="EC" id="2.7.1.2"/>
    </reaction>
</comment>
<dbReference type="Gene3D" id="3.40.367.20">
    <property type="match status" value="1"/>
</dbReference>
<evidence type="ECO:0000256" key="4">
    <source>
        <dbReference type="RuleBase" id="RU004046"/>
    </source>
</evidence>
<evidence type="ECO:0000256" key="1">
    <source>
        <dbReference type="ARBA" id="ARBA00022679"/>
    </source>
</evidence>
<dbReference type="NCBIfam" id="TIGR00749">
    <property type="entry name" value="glk"/>
    <property type="match status" value="1"/>
</dbReference>
<evidence type="ECO:0000313" key="5">
    <source>
        <dbReference type="EMBL" id="MCS0631150.1"/>
    </source>
</evidence>
<dbReference type="Gene3D" id="3.30.420.40">
    <property type="match status" value="1"/>
</dbReference>
<dbReference type="PANTHER" id="PTHR47690:SF1">
    <property type="entry name" value="GLUCOKINASE"/>
    <property type="match status" value="1"/>
</dbReference>
<reference evidence="5" key="1">
    <citation type="submission" date="2022-08" db="EMBL/GenBank/DDBJ databases">
        <title>Reclassification of Massilia species as members of the genera Telluria, Duganella, Pseudoduganella, Mokoshia gen. nov. and Zemynaea gen. nov. using orthogonal and non-orthogonal genome-based approaches.</title>
        <authorList>
            <person name="Bowman J.P."/>
        </authorList>
    </citation>
    <scope>NUCLEOTIDE SEQUENCE</scope>
    <source>
        <strain evidence="5">LMG 11547</strain>
    </source>
</reference>
<dbReference type="Proteomes" id="UP001165263">
    <property type="component" value="Unassembled WGS sequence"/>
</dbReference>
<dbReference type="HAMAP" id="MF_00524">
    <property type="entry name" value="Glucokinase"/>
    <property type="match status" value="1"/>
</dbReference>
<dbReference type="GO" id="GO:0004340">
    <property type="term" value="F:glucokinase activity"/>
    <property type="evidence" value="ECO:0007669"/>
    <property type="project" value="UniProtKB-EC"/>
</dbReference>
<keyword evidence="6" id="KW-1185">Reference proteome</keyword>
<keyword evidence="3" id="KW-0963">Cytoplasm</keyword>
<protein>
    <recommendedName>
        <fullName evidence="3">Glucokinase</fullName>
        <ecNumber evidence="3">2.7.1.2</ecNumber>
    </recommendedName>
    <alternativeName>
        <fullName evidence="3">Glucose kinase</fullName>
    </alternativeName>
</protein>
<comment type="subcellular location">
    <subcellularLocation>
        <location evidence="3">Cytoplasm</location>
    </subcellularLocation>
</comment>